<organism evidence="3 4">
    <name type="scientific">Panicum virgatum</name>
    <name type="common">Blackwell switchgrass</name>
    <dbReference type="NCBI Taxonomy" id="38727"/>
    <lineage>
        <taxon>Eukaryota</taxon>
        <taxon>Viridiplantae</taxon>
        <taxon>Streptophyta</taxon>
        <taxon>Embryophyta</taxon>
        <taxon>Tracheophyta</taxon>
        <taxon>Spermatophyta</taxon>
        <taxon>Magnoliopsida</taxon>
        <taxon>Liliopsida</taxon>
        <taxon>Poales</taxon>
        <taxon>Poaceae</taxon>
        <taxon>PACMAD clade</taxon>
        <taxon>Panicoideae</taxon>
        <taxon>Panicodae</taxon>
        <taxon>Paniceae</taxon>
        <taxon>Panicinae</taxon>
        <taxon>Panicum</taxon>
        <taxon>Panicum sect. Hiantes</taxon>
    </lineage>
</organism>
<dbReference type="Pfam" id="PF14303">
    <property type="entry name" value="NAM-associated"/>
    <property type="match status" value="1"/>
</dbReference>
<feature type="region of interest" description="Disordered" evidence="1">
    <location>
        <begin position="151"/>
        <end position="209"/>
    </location>
</feature>
<dbReference type="PANTHER" id="PTHR45125:SF28">
    <property type="entry name" value="OS02G0603500 PROTEIN"/>
    <property type="match status" value="1"/>
</dbReference>
<dbReference type="PANTHER" id="PTHR45125">
    <property type="entry name" value="F21J9.4-RELATED"/>
    <property type="match status" value="1"/>
</dbReference>
<reference evidence="3 4" key="1">
    <citation type="submission" date="2020-05" db="EMBL/GenBank/DDBJ databases">
        <title>WGS assembly of Panicum virgatum.</title>
        <authorList>
            <person name="Lovell J.T."/>
            <person name="Jenkins J."/>
            <person name="Shu S."/>
            <person name="Juenger T.E."/>
            <person name="Schmutz J."/>
        </authorList>
    </citation>
    <scope>NUCLEOTIDE SEQUENCE [LARGE SCALE GENOMIC DNA]</scope>
    <source>
        <strain evidence="4">cv. AP13</strain>
    </source>
</reference>
<comment type="caution">
    <text evidence="3">The sequence shown here is derived from an EMBL/GenBank/DDBJ whole genome shotgun (WGS) entry which is preliminary data.</text>
</comment>
<evidence type="ECO:0000313" key="4">
    <source>
        <dbReference type="Proteomes" id="UP000823388"/>
    </source>
</evidence>
<dbReference type="InterPro" id="IPR029466">
    <property type="entry name" value="NAM-associated_C"/>
</dbReference>
<feature type="compositionally biased region" description="Low complexity" evidence="1">
    <location>
        <begin position="307"/>
        <end position="324"/>
    </location>
</feature>
<sequence length="324" mass="37115">MTQETELEVDVLMQLQGSGSKRGGNYHHDEDIQLCRSWINITTDPITANDQPSKSYWARIAEHFHDHKCFESDRTTASLEKRMGGILKDCMRFQSFYDEIERRHPSGIPYTEHIKEAQARYARADPKTKSFTFIHCWLEVRHTEKFLSLQEAMKQSRRPSTSDKRATPAEDEGNEAGQDSTPANSSMPAAKQDRPPGRKQSKEKVKRNGRGVDECIEVWGSFVQMKVEEAKQKNERWKEATRIEQKKLEESTRLEEKRLEIKERPLMWEQEQKIMFCDLSSMDESQRAYVRVMRAQIAAAKVASLNSGASEHASGAAGDDVSSA</sequence>
<dbReference type="EMBL" id="CM029046">
    <property type="protein sequence ID" value="KAG2590678.1"/>
    <property type="molecule type" value="Genomic_DNA"/>
</dbReference>
<accession>A0A8T0S0T4</accession>
<feature type="domain" description="No apical meristem-associated C-terminal" evidence="2">
    <location>
        <begin position="129"/>
        <end position="297"/>
    </location>
</feature>
<evidence type="ECO:0000259" key="2">
    <source>
        <dbReference type="Pfam" id="PF14303"/>
    </source>
</evidence>
<proteinExistence type="predicted"/>
<protein>
    <recommendedName>
        <fullName evidence="2">No apical meristem-associated C-terminal domain-containing protein</fullName>
    </recommendedName>
</protein>
<gene>
    <name evidence="3" type="ORF">PVAP13_5NG424940</name>
</gene>
<feature type="compositionally biased region" description="Basic and acidic residues" evidence="1">
    <location>
        <begin position="191"/>
        <end position="203"/>
    </location>
</feature>
<dbReference type="AlphaFoldDB" id="A0A8T0S0T4"/>
<feature type="compositionally biased region" description="Polar residues" evidence="1">
    <location>
        <begin position="177"/>
        <end position="187"/>
    </location>
</feature>
<evidence type="ECO:0000256" key="1">
    <source>
        <dbReference type="SAM" id="MobiDB-lite"/>
    </source>
</evidence>
<keyword evidence="4" id="KW-1185">Reference proteome</keyword>
<feature type="region of interest" description="Disordered" evidence="1">
    <location>
        <begin position="304"/>
        <end position="324"/>
    </location>
</feature>
<dbReference type="Proteomes" id="UP000823388">
    <property type="component" value="Chromosome 5N"/>
</dbReference>
<evidence type="ECO:0000313" key="3">
    <source>
        <dbReference type="EMBL" id="KAG2590678.1"/>
    </source>
</evidence>
<name>A0A8T0S0T4_PANVG</name>